<evidence type="ECO:0000313" key="2">
    <source>
        <dbReference type="Proteomes" id="UP000325081"/>
    </source>
</evidence>
<dbReference type="AlphaFoldDB" id="A0A5A7R103"/>
<keyword evidence="2" id="KW-1185">Reference proteome</keyword>
<name>A0A5A7R103_STRAF</name>
<keyword evidence="1" id="KW-0378">Hydrolase</keyword>
<accession>A0A5A7R103</accession>
<evidence type="ECO:0000313" key="1">
    <source>
        <dbReference type="EMBL" id="GER51069.1"/>
    </source>
</evidence>
<dbReference type="EMBL" id="BKCP01009515">
    <property type="protein sequence ID" value="GER51069.1"/>
    <property type="molecule type" value="Genomic_DNA"/>
</dbReference>
<dbReference type="Proteomes" id="UP000325081">
    <property type="component" value="Unassembled WGS sequence"/>
</dbReference>
<reference evidence="2" key="1">
    <citation type="journal article" date="2019" name="Curr. Biol.">
        <title>Genome Sequence of Striga asiatica Provides Insight into the Evolution of Plant Parasitism.</title>
        <authorList>
            <person name="Yoshida S."/>
            <person name="Kim S."/>
            <person name="Wafula E.K."/>
            <person name="Tanskanen J."/>
            <person name="Kim Y.M."/>
            <person name="Honaas L."/>
            <person name="Yang Z."/>
            <person name="Spallek T."/>
            <person name="Conn C.E."/>
            <person name="Ichihashi Y."/>
            <person name="Cheong K."/>
            <person name="Cui S."/>
            <person name="Der J.P."/>
            <person name="Gundlach H."/>
            <person name="Jiao Y."/>
            <person name="Hori C."/>
            <person name="Ishida J.K."/>
            <person name="Kasahara H."/>
            <person name="Kiba T."/>
            <person name="Kim M.S."/>
            <person name="Koo N."/>
            <person name="Laohavisit A."/>
            <person name="Lee Y.H."/>
            <person name="Lumba S."/>
            <person name="McCourt P."/>
            <person name="Mortimer J.C."/>
            <person name="Mutuku J.M."/>
            <person name="Nomura T."/>
            <person name="Sasaki-Sekimoto Y."/>
            <person name="Seto Y."/>
            <person name="Wang Y."/>
            <person name="Wakatake T."/>
            <person name="Sakakibara H."/>
            <person name="Demura T."/>
            <person name="Yamaguchi S."/>
            <person name="Yoneyama K."/>
            <person name="Manabe R.I."/>
            <person name="Nelson D.C."/>
            <person name="Schulman A.H."/>
            <person name="Timko M.P."/>
            <person name="dePamphilis C.W."/>
            <person name="Choi D."/>
            <person name="Shirasu K."/>
        </authorList>
    </citation>
    <scope>NUCLEOTIDE SEQUENCE [LARGE SCALE GENOMIC DNA]</scope>
    <source>
        <strain evidence="2">cv. UVA1</strain>
    </source>
</reference>
<protein>
    <submittedName>
        <fullName evidence="1">3-oxoadipate enol-lactonehydrolase/4-carboxymuconolactone decarboxylase</fullName>
    </submittedName>
</protein>
<organism evidence="1 2">
    <name type="scientific">Striga asiatica</name>
    <name type="common">Asiatic witchweed</name>
    <name type="synonym">Buchnera asiatica</name>
    <dbReference type="NCBI Taxonomy" id="4170"/>
    <lineage>
        <taxon>Eukaryota</taxon>
        <taxon>Viridiplantae</taxon>
        <taxon>Streptophyta</taxon>
        <taxon>Embryophyta</taxon>
        <taxon>Tracheophyta</taxon>
        <taxon>Spermatophyta</taxon>
        <taxon>Magnoliopsida</taxon>
        <taxon>eudicotyledons</taxon>
        <taxon>Gunneridae</taxon>
        <taxon>Pentapetalae</taxon>
        <taxon>asterids</taxon>
        <taxon>lamiids</taxon>
        <taxon>Lamiales</taxon>
        <taxon>Orobanchaceae</taxon>
        <taxon>Buchnereae</taxon>
        <taxon>Striga</taxon>
    </lineage>
</organism>
<proteinExistence type="predicted"/>
<gene>
    <name evidence="1" type="ORF">STAS_28427</name>
</gene>
<dbReference type="GO" id="GO:0016787">
    <property type="term" value="F:hydrolase activity"/>
    <property type="evidence" value="ECO:0007669"/>
    <property type="project" value="UniProtKB-KW"/>
</dbReference>
<sequence length="125" mass="13561">MLSGWIPRYGRAVGYTGSHMLLACGPRGTRCTPQARVPPVYGRACELAAAVLVTPDRCDPTPNFGLRLLDKSLERLPLYSHGPERAAAAAPHRAAARWDSRADATRRNGVLSLLAICNLTFTDMD</sequence>
<comment type="caution">
    <text evidence="1">The sequence shown here is derived from an EMBL/GenBank/DDBJ whole genome shotgun (WGS) entry which is preliminary data.</text>
</comment>